<dbReference type="GO" id="GO:0042742">
    <property type="term" value="P:defense response to bacterium"/>
    <property type="evidence" value="ECO:0007669"/>
    <property type="project" value="UniProtKB-UniRule"/>
</dbReference>
<reference evidence="11" key="1">
    <citation type="submission" date="2019-10" db="EMBL/GenBank/DDBJ databases">
        <title>The sequence and de novo assembly of the wild yak genome.</title>
        <authorList>
            <person name="Liu Y."/>
        </authorList>
    </citation>
    <scope>NUCLEOTIDE SEQUENCE [LARGE SCALE GENOMIC DNA]</scope>
    <source>
        <strain evidence="11">WY2019</strain>
    </source>
</reference>
<keyword evidence="6 9" id="KW-0211">Defensin</keyword>
<name>A0A6B0R4A3_9CETA</name>
<evidence type="ECO:0000256" key="6">
    <source>
        <dbReference type="ARBA" id="ARBA00022940"/>
    </source>
</evidence>
<comment type="subcellular location">
    <subcellularLocation>
        <location evidence="1 9">Secreted</location>
    </subcellularLocation>
</comment>
<evidence type="ECO:0000256" key="9">
    <source>
        <dbReference type="RuleBase" id="RU231113"/>
    </source>
</evidence>
<dbReference type="EMBL" id="VBQZ03000024">
    <property type="protein sequence ID" value="MXQ85019.1"/>
    <property type="molecule type" value="Genomic_DNA"/>
</dbReference>
<comment type="function">
    <text evidence="9">Has antibacterial activity.</text>
</comment>
<dbReference type="InterPro" id="IPR025933">
    <property type="entry name" value="Beta_defensin_dom"/>
</dbReference>
<evidence type="ECO:0000256" key="8">
    <source>
        <dbReference type="ARBA" id="ARBA00023157"/>
    </source>
</evidence>
<keyword evidence="7 9" id="KW-0044">Antibiotic</keyword>
<keyword evidence="3 9" id="KW-0964">Secreted</keyword>
<sequence length="192" mass="22280">MNLLMLTFMLCGLLTLVTKAGWFVERCWKNDIGYCRKRCLLLERYKLLCVNKQSCCIPLRSYDPYTQWPIHRTFFKDLNVEYITHDDFPFSPDSGFTDEVEQISSSFVTWALIPWDIGRTYALRTAVLVVLDQASPGNQTMKRREKGVRMGPTHRTIGKLNLCGSEDRDGLDPVKSRIMNMPYDKDNLSPRL</sequence>
<evidence type="ECO:0000256" key="2">
    <source>
        <dbReference type="ARBA" id="ARBA00007371"/>
    </source>
</evidence>
<dbReference type="InterPro" id="IPR050544">
    <property type="entry name" value="Beta-defensin"/>
</dbReference>
<keyword evidence="8" id="KW-1015">Disulfide bond</keyword>
<evidence type="ECO:0000313" key="11">
    <source>
        <dbReference type="EMBL" id="MXQ85019.1"/>
    </source>
</evidence>
<dbReference type="AlphaFoldDB" id="A0A6B0R4A3"/>
<dbReference type="PANTHER" id="PTHR15001:SF12">
    <property type="entry name" value="BETA-DEFENSIN 125"/>
    <property type="match status" value="1"/>
</dbReference>
<gene>
    <name evidence="11" type="ORF">E5288_WYG004109</name>
</gene>
<evidence type="ECO:0000259" key="10">
    <source>
        <dbReference type="Pfam" id="PF13841"/>
    </source>
</evidence>
<dbReference type="GO" id="GO:0005576">
    <property type="term" value="C:extracellular region"/>
    <property type="evidence" value="ECO:0007669"/>
    <property type="project" value="UniProtKB-SubCell"/>
</dbReference>
<organism evidence="11 12">
    <name type="scientific">Bos mutus</name>
    <name type="common">wild yak</name>
    <dbReference type="NCBI Taxonomy" id="72004"/>
    <lineage>
        <taxon>Eukaryota</taxon>
        <taxon>Metazoa</taxon>
        <taxon>Chordata</taxon>
        <taxon>Craniata</taxon>
        <taxon>Vertebrata</taxon>
        <taxon>Euteleostomi</taxon>
        <taxon>Mammalia</taxon>
        <taxon>Eutheria</taxon>
        <taxon>Laurasiatheria</taxon>
        <taxon>Artiodactyla</taxon>
        <taxon>Ruminantia</taxon>
        <taxon>Pecora</taxon>
        <taxon>Bovidae</taxon>
        <taxon>Bovinae</taxon>
        <taxon>Bos</taxon>
    </lineage>
</organism>
<evidence type="ECO:0000256" key="3">
    <source>
        <dbReference type="ARBA" id="ARBA00022525"/>
    </source>
</evidence>
<keyword evidence="5 9" id="KW-0732">Signal</keyword>
<dbReference type="PANTHER" id="PTHR15001">
    <property type="entry name" value="BETA-DEFENSIN 123-RELATED"/>
    <property type="match status" value="1"/>
</dbReference>
<keyword evidence="12" id="KW-1185">Reference proteome</keyword>
<evidence type="ECO:0000313" key="12">
    <source>
        <dbReference type="Proteomes" id="UP000322234"/>
    </source>
</evidence>
<feature type="chain" id="PRO_5025714014" description="Beta-defensin" evidence="9">
    <location>
        <begin position="21"/>
        <end position="192"/>
    </location>
</feature>
<accession>A0A6B0R4A3</accession>
<comment type="caution">
    <text evidence="11">The sequence shown here is derived from an EMBL/GenBank/DDBJ whole genome shotgun (WGS) entry which is preliminary data.</text>
</comment>
<protein>
    <recommendedName>
        <fullName evidence="9">Beta-defensin</fullName>
    </recommendedName>
</protein>
<proteinExistence type="inferred from homology"/>
<dbReference type="Proteomes" id="UP000322234">
    <property type="component" value="Unassembled WGS sequence"/>
</dbReference>
<keyword evidence="4 9" id="KW-0929">Antimicrobial</keyword>
<evidence type="ECO:0000256" key="5">
    <source>
        <dbReference type="ARBA" id="ARBA00022729"/>
    </source>
</evidence>
<dbReference type="Pfam" id="PF13841">
    <property type="entry name" value="Defensin_beta_2"/>
    <property type="match status" value="1"/>
</dbReference>
<feature type="signal peptide" evidence="9">
    <location>
        <begin position="1"/>
        <end position="20"/>
    </location>
</feature>
<dbReference type="GO" id="GO:0045087">
    <property type="term" value="P:innate immune response"/>
    <property type="evidence" value="ECO:0007669"/>
    <property type="project" value="InterPro"/>
</dbReference>
<feature type="domain" description="Beta-defensin" evidence="10">
    <location>
        <begin position="26"/>
        <end position="56"/>
    </location>
</feature>
<comment type="similarity">
    <text evidence="2 9">Belongs to the beta-defensin family.</text>
</comment>
<evidence type="ECO:0000256" key="4">
    <source>
        <dbReference type="ARBA" id="ARBA00022529"/>
    </source>
</evidence>
<evidence type="ECO:0000256" key="1">
    <source>
        <dbReference type="ARBA" id="ARBA00004613"/>
    </source>
</evidence>
<evidence type="ECO:0000256" key="7">
    <source>
        <dbReference type="ARBA" id="ARBA00023022"/>
    </source>
</evidence>